<dbReference type="PANTHER" id="PTHR30537:SF26">
    <property type="entry name" value="GLYCINE CLEAVAGE SYSTEM TRANSCRIPTIONAL ACTIVATOR"/>
    <property type="match status" value="1"/>
</dbReference>
<organism evidence="6 7">
    <name type="scientific">Neiella litorisoli</name>
    <dbReference type="NCBI Taxonomy" id="2771431"/>
    <lineage>
        <taxon>Bacteria</taxon>
        <taxon>Pseudomonadati</taxon>
        <taxon>Pseudomonadota</taxon>
        <taxon>Gammaproteobacteria</taxon>
        <taxon>Alteromonadales</taxon>
        <taxon>Echinimonadaceae</taxon>
        <taxon>Neiella</taxon>
    </lineage>
</organism>
<dbReference type="InterPro" id="IPR000847">
    <property type="entry name" value="LysR_HTH_N"/>
</dbReference>
<name>A0A8J6UPY0_9GAMM</name>
<comment type="caution">
    <text evidence="6">The sequence shown here is derived from an EMBL/GenBank/DDBJ whole genome shotgun (WGS) entry which is preliminary data.</text>
</comment>
<dbReference type="Proteomes" id="UP000638014">
    <property type="component" value="Unassembled WGS sequence"/>
</dbReference>
<keyword evidence="4" id="KW-0804">Transcription</keyword>
<dbReference type="Gene3D" id="1.10.10.10">
    <property type="entry name" value="Winged helix-like DNA-binding domain superfamily/Winged helix DNA-binding domain"/>
    <property type="match status" value="1"/>
</dbReference>
<keyword evidence="3" id="KW-0238">DNA-binding</keyword>
<dbReference type="FunFam" id="1.10.10.10:FF:000038">
    <property type="entry name" value="Glycine cleavage system transcriptional activator"/>
    <property type="match status" value="1"/>
</dbReference>
<evidence type="ECO:0000256" key="2">
    <source>
        <dbReference type="ARBA" id="ARBA00023015"/>
    </source>
</evidence>
<dbReference type="SUPFAM" id="SSF53850">
    <property type="entry name" value="Periplasmic binding protein-like II"/>
    <property type="match status" value="1"/>
</dbReference>
<evidence type="ECO:0000259" key="5">
    <source>
        <dbReference type="PROSITE" id="PS50931"/>
    </source>
</evidence>
<dbReference type="RefSeq" id="WP_191144837.1">
    <property type="nucleotide sequence ID" value="NZ_JACXAF010000011.1"/>
</dbReference>
<dbReference type="InterPro" id="IPR036390">
    <property type="entry name" value="WH_DNA-bd_sf"/>
</dbReference>
<keyword evidence="2" id="KW-0805">Transcription regulation</keyword>
<dbReference type="NCBIfam" id="NF008352">
    <property type="entry name" value="PRK11139.1"/>
    <property type="match status" value="1"/>
</dbReference>
<keyword evidence="7" id="KW-1185">Reference proteome</keyword>
<dbReference type="Pfam" id="PF03466">
    <property type="entry name" value="LysR_substrate"/>
    <property type="match status" value="1"/>
</dbReference>
<dbReference type="InterPro" id="IPR036388">
    <property type="entry name" value="WH-like_DNA-bd_sf"/>
</dbReference>
<dbReference type="InterPro" id="IPR005119">
    <property type="entry name" value="LysR_subst-bd"/>
</dbReference>
<protein>
    <submittedName>
        <fullName evidence="6">Transcriptional regulator GcvA</fullName>
    </submittedName>
</protein>
<evidence type="ECO:0000256" key="3">
    <source>
        <dbReference type="ARBA" id="ARBA00023125"/>
    </source>
</evidence>
<reference evidence="6" key="1">
    <citation type="submission" date="2020-09" db="EMBL/GenBank/DDBJ databases">
        <title>A novel bacterium of genus Neiella, isolated from South China Sea.</title>
        <authorList>
            <person name="Huang H."/>
            <person name="Mo K."/>
            <person name="Hu Y."/>
        </authorList>
    </citation>
    <scope>NUCLEOTIDE SEQUENCE</scope>
    <source>
        <strain evidence="6">HB171785</strain>
    </source>
</reference>
<feature type="domain" description="HTH lysR-type" evidence="5">
    <location>
        <begin position="6"/>
        <end position="63"/>
    </location>
</feature>
<dbReference type="PROSITE" id="PS50931">
    <property type="entry name" value="HTH_LYSR"/>
    <property type="match status" value="1"/>
</dbReference>
<evidence type="ECO:0000313" key="7">
    <source>
        <dbReference type="Proteomes" id="UP000638014"/>
    </source>
</evidence>
<comment type="similarity">
    <text evidence="1">Belongs to the LysR transcriptional regulatory family.</text>
</comment>
<dbReference type="PANTHER" id="PTHR30537">
    <property type="entry name" value="HTH-TYPE TRANSCRIPTIONAL REGULATOR"/>
    <property type="match status" value="1"/>
</dbReference>
<gene>
    <name evidence="6" type="ORF">IC617_09845</name>
</gene>
<dbReference type="InterPro" id="IPR058163">
    <property type="entry name" value="LysR-type_TF_proteobact-type"/>
</dbReference>
<dbReference type="Gene3D" id="3.40.190.10">
    <property type="entry name" value="Periplasmic binding protein-like II"/>
    <property type="match status" value="2"/>
</dbReference>
<dbReference type="Pfam" id="PF00126">
    <property type="entry name" value="HTH_1"/>
    <property type="match status" value="1"/>
</dbReference>
<dbReference type="AlphaFoldDB" id="A0A8J6UPY0"/>
<evidence type="ECO:0000256" key="1">
    <source>
        <dbReference type="ARBA" id="ARBA00009437"/>
    </source>
</evidence>
<sequence length="310" mass="34966">MSRRLPPLNALKAFEAAARHMSFTRAAEELFVTQAAVSHQIKGLEEFLGLKLFRRKNRSLLLTEQGQSYFQDIKEVFTQLTEATERVLASTAKGALTISLPPSFAIQWLVPRLNEFHMLHPDIDVRIKAVDRDEGSLTEDVDIAVYFGRGRWTGVVADKLHAELLVTVCSPQLFDQGIPLETPQDLKRHVLLHDIDRKDWKAWLKMMNIEGVNVNHGPIFSHTAMVLQAAVHSQGVALVNSVLAQPELLSGRLVCPFTEALTSQDSYYLVCEPSQADLGKIKAFRDWMLERVRKEQESIKRMTGANPVEN</sequence>
<dbReference type="FunFam" id="3.40.190.10:FF:000017">
    <property type="entry name" value="Glycine cleavage system transcriptional activator"/>
    <property type="match status" value="1"/>
</dbReference>
<proteinExistence type="inferred from homology"/>
<dbReference type="SUPFAM" id="SSF46785">
    <property type="entry name" value="Winged helix' DNA-binding domain"/>
    <property type="match status" value="1"/>
</dbReference>
<dbReference type="PRINTS" id="PR00039">
    <property type="entry name" value="HTHLYSR"/>
</dbReference>
<evidence type="ECO:0000256" key="4">
    <source>
        <dbReference type="ARBA" id="ARBA00023163"/>
    </source>
</evidence>
<dbReference type="GO" id="GO:0003700">
    <property type="term" value="F:DNA-binding transcription factor activity"/>
    <property type="evidence" value="ECO:0007669"/>
    <property type="project" value="InterPro"/>
</dbReference>
<accession>A0A8J6UPY0</accession>
<evidence type="ECO:0000313" key="6">
    <source>
        <dbReference type="EMBL" id="MBD1389732.1"/>
    </source>
</evidence>
<dbReference type="EMBL" id="JACXAF010000011">
    <property type="protein sequence ID" value="MBD1389732.1"/>
    <property type="molecule type" value="Genomic_DNA"/>
</dbReference>
<dbReference type="CDD" id="cd08432">
    <property type="entry name" value="PBP2_GcdR_TrpI_HvrB_AmpR_like"/>
    <property type="match status" value="1"/>
</dbReference>
<dbReference type="GO" id="GO:0043565">
    <property type="term" value="F:sequence-specific DNA binding"/>
    <property type="evidence" value="ECO:0007669"/>
    <property type="project" value="TreeGrafter"/>
</dbReference>
<dbReference type="GO" id="GO:0006351">
    <property type="term" value="P:DNA-templated transcription"/>
    <property type="evidence" value="ECO:0007669"/>
    <property type="project" value="TreeGrafter"/>
</dbReference>